<sequence>MQEEVENDNVNAGQSESAGTETIAEDMEITTTTETTPTPTPTTSATPATSTIAITTNTTNTTNMVGITNTAKVESIEKQESKNIKKGYIAVVDTNYLVHNLSLFESIVLCAKIRRRRKSQGGQESTERENQLEIIIPWVVFGELDSLNKAKSRRAVSMALEEEMTSTITQRKAHAALKYLDGALMVQDNPERYAQDCSRDGKEQPEGKGANNAKYEEYDVLRGQRMDERTEEMRLREKKEIYIECDDKILDCCRYFSDKEGKSVTLLTNDKNLRIKAKVHGIKVVVGKQGEGSGYDAQNIVGRICNEIEQNEEDKADYLKEYEKLMKKNEAHRLEMPASFSDDENALTLDQRIDQLKHSFGKNKGKEKKTFGYDFGFGFGLGLGFQDNRRKRRDYEYNSRKRALDSISFSPPPQSNYPSTVKKDGSGGTYADQMWEMRGKNNNPMLKRKHWDGGRNPWHQQKKTATANGVGEQQAGDTNFVESSRNGSVNENSYSNGNINGSENDDGTAMDISTTIRERKIKNATPITAKLSAATENASTDDHTGTKMTGVSPTGTSTSVGDINSMEKHP</sequence>
<evidence type="ECO:0000256" key="1">
    <source>
        <dbReference type="SAM" id="Coils"/>
    </source>
</evidence>
<protein>
    <recommendedName>
        <fullName evidence="3">PIN domain-containing protein</fullName>
    </recommendedName>
</protein>
<keyword evidence="1" id="KW-0175">Coiled coil</keyword>
<dbReference type="InterPro" id="IPR029060">
    <property type="entry name" value="PIN-like_dom_sf"/>
</dbReference>
<feature type="domain" description="PIN" evidence="3">
    <location>
        <begin position="91"/>
        <end position="285"/>
    </location>
</feature>
<gene>
    <name evidence="4" type="ORF">AX774_g1841</name>
</gene>
<dbReference type="EMBL" id="LSSK01000169">
    <property type="protein sequence ID" value="OMH84629.1"/>
    <property type="molecule type" value="Genomic_DNA"/>
</dbReference>
<evidence type="ECO:0000313" key="5">
    <source>
        <dbReference type="Proteomes" id="UP000188320"/>
    </source>
</evidence>
<dbReference type="GO" id="GO:0004540">
    <property type="term" value="F:RNA nuclease activity"/>
    <property type="evidence" value="ECO:0007669"/>
    <property type="project" value="UniProtKB-ARBA"/>
</dbReference>
<feature type="compositionally biased region" description="Low complexity" evidence="2">
    <location>
        <begin position="549"/>
        <end position="561"/>
    </location>
</feature>
<dbReference type="AlphaFoldDB" id="A0A1R1PUN9"/>
<dbReference type="OrthoDB" id="2017974at2759"/>
<reference evidence="5" key="1">
    <citation type="submission" date="2017-01" db="EMBL/GenBank/DDBJ databases">
        <authorList>
            <person name="Wang Y."/>
            <person name="White M."/>
            <person name="Kvist S."/>
            <person name="Moncalvo J.-M."/>
        </authorList>
    </citation>
    <scope>NUCLEOTIDE SEQUENCE [LARGE SCALE GENOMIC DNA]</scope>
    <source>
        <strain evidence="5">COL-18-3</strain>
    </source>
</reference>
<feature type="region of interest" description="Disordered" evidence="2">
    <location>
        <begin position="520"/>
        <end position="570"/>
    </location>
</feature>
<dbReference type="Gene3D" id="3.40.50.1010">
    <property type="entry name" value="5'-nuclease"/>
    <property type="match status" value="1"/>
</dbReference>
<organism evidence="4 5">
    <name type="scientific">Zancudomyces culisetae</name>
    <name type="common">Gut fungus</name>
    <name type="synonym">Smittium culisetae</name>
    <dbReference type="NCBI Taxonomy" id="1213189"/>
    <lineage>
        <taxon>Eukaryota</taxon>
        <taxon>Fungi</taxon>
        <taxon>Fungi incertae sedis</taxon>
        <taxon>Zoopagomycota</taxon>
        <taxon>Kickxellomycotina</taxon>
        <taxon>Harpellomycetes</taxon>
        <taxon>Harpellales</taxon>
        <taxon>Legeriomycetaceae</taxon>
        <taxon>Zancudomyces</taxon>
    </lineage>
</organism>
<dbReference type="GO" id="GO:0005634">
    <property type="term" value="C:nucleus"/>
    <property type="evidence" value="ECO:0007669"/>
    <property type="project" value="TreeGrafter"/>
</dbReference>
<dbReference type="Pfam" id="PF13638">
    <property type="entry name" value="PIN_4"/>
    <property type="match status" value="1"/>
</dbReference>
<accession>A0A1R1PUN9</accession>
<dbReference type="SUPFAM" id="SSF88723">
    <property type="entry name" value="PIN domain-like"/>
    <property type="match status" value="1"/>
</dbReference>
<dbReference type="PANTHER" id="PTHR16161:SF0">
    <property type="entry name" value="TRANSCRIPTIONAL PROTEIN SWT1"/>
    <property type="match status" value="1"/>
</dbReference>
<feature type="coiled-coil region" evidence="1">
    <location>
        <begin position="308"/>
        <end position="335"/>
    </location>
</feature>
<feature type="compositionally biased region" description="Polar residues" evidence="2">
    <location>
        <begin position="475"/>
        <end position="502"/>
    </location>
</feature>
<evidence type="ECO:0000259" key="3">
    <source>
        <dbReference type="Pfam" id="PF13638"/>
    </source>
</evidence>
<dbReference type="PANTHER" id="PTHR16161">
    <property type="entry name" value="TRANSCRIPTIONAL PROTEIN SWT1"/>
    <property type="match status" value="1"/>
</dbReference>
<dbReference type="InterPro" id="IPR002716">
    <property type="entry name" value="PIN_dom"/>
</dbReference>
<feature type="compositionally biased region" description="Polar residues" evidence="2">
    <location>
        <begin position="8"/>
        <end position="19"/>
    </location>
</feature>
<evidence type="ECO:0000313" key="4">
    <source>
        <dbReference type="EMBL" id="OMH84629.1"/>
    </source>
</evidence>
<feature type="region of interest" description="Disordered" evidence="2">
    <location>
        <begin position="1"/>
        <end position="25"/>
    </location>
</feature>
<keyword evidence="5" id="KW-1185">Reference proteome</keyword>
<dbReference type="InterPro" id="IPR052626">
    <property type="entry name" value="SWT1_Regulator"/>
</dbReference>
<comment type="caution">
    <text evidence="4">The sequence shown here is derived from an EMBL/GenBank/DDBJ whole genome shotgun (WGS) entry which is preliminary data.</text>
</comment>
<name>A0A1R1PUN9_ZANCU</name>
<proteinExistence type="predicted"/>
<evidence type="ECO:0000256" key="2">
    <source>
        <dbReference type="SAM" id="MobiDB-lite"/>
    </source>
</evidence>
<feature type="region of interest" description="Disordered" evidence="2">
    <location>
        <begin position="404"/>
        <end position="508"/>
    </location>
</feature>
<dbReference type="Proteomes" id="UP000188320">
    <property type="component" value="Unassembled WGS sequence"/>
</dbReference>